<keyword evidence="1" id="KW-0812">Transmembrane</keyword>
<gene>
    <name evidence="2" type="ORF">JQU52_13935</name>
</gene>
<organism evidence="2 3">
    <name type="scientific">Paralysiella testudinis</name>
    <dbReference type="NCBI Taxonomy" id="2809020"/>
    <lineage>
        <taxon>Bacteria</taxon>
        <taxon>Pseudomonadati</taxon>
        <taxon>Pseudomonadota</taxon>
        <taxon>Betaproteobacteria</taxon>
        <taxon>Neisseriales</taxon>
        <taxon>Neisseriaceae</taxon>
        <taxon>Paralysiella</taxon>
    </lineage>
</organism>
<keyword evidence="1" id="KW-1133">Transmembrane helix</keyword>
<name>A0A892ZED7_9NEIS</name>
<dbReference type="EMBL" id="CP069798">
    <property type="protein sequence ID" value="QRQ81755.1"/>
    <property type="molecule type" value="Genomic_DNA"/>
</dbReference>
<evidence type="ECO:0000313" key="3">
    <source>
        <dbReference type="Proteomes" id="UP000653156"/>
    </source>
</evidence>
<sequence>MNNKIMKKISIIIGCILGIIYSLIEPIVRYADTAPLDAGFGLDIPSWNIFIVQSFISICIGAFCGWLLFYIGNKIKKIIPDFDPKSFLWEELIKK</sequence>
<evidence type="ECO:0000313" key="2">
    <source>
        <dbReference type="EMBL" id="QRQ81755.1"/>
    </source>
</evidence>
<evidence type="ECO:0000256" key="1">
    <source>
        <dbReference type="SAM" id="Phobius"/>
    </source>
</evidence>
<keyword evidence="1" id="KW-0472">Membrane</keyword>
<keyword evidence="3" id="KW-1185">Reference proteome</keyword>
<dbReference type="KEGG" id="ptes:JQU52_13935"/>
<dbReference type="RefSeq" id="WP_230339054.1">
    <property type="nucleotide sequence ID" value="NZ_CP069798.1"/>
</dbReference>
<dbReference type="Proteomes" id="UP000653156">
    <property type="component" value="Chromosome"/>
</dbReference>
<reference evidence="2" key="1">
    <citation type="submission" date="2021-02" db="EMBL/GenBank/DDBJ databases">
        <title>Neisseriaceae sp. 26B isolated from the cloaca of a Common Toad-headed Turtle (Mesoclemmys nasuta).</title>
        <authorList>
            <person name="Spergser J."/>
            <person name="Busse H.-J."/>
        </authorList>
    </citation>
    <scope>NUCLEOTIDE SEQUENCE</scope>
    <source>
        <strain evidence="2">26B</strain>
    </source>
</reference>
<proteinExistence type="predicted"/>
<feature type="transmembrane region" description="Helical" evidence="1">
    <location>
        <begin position="48"/>
        <end position="71"/>
    </location>
</feature>
<protein>
    <submittedName>
        <fullName evidence="2">Uncharacterized protein</fullName>
    </submittedName>
</protein>
<accession>A0A892ZED7</accession>
<feature type="transmembrane region" description="Helical" evidence="1">
    <location>
        <begin position="9"/>
        <end position="28"/>
    </location>
</feature>
<dbReference type="AlphaFoldDB" id="A0A892ZED7"/>